<comment type="caution">
    <text evidence="3">The sequence shown here is derived from an EMBL/GenBank/DDBJ whole genome shotgun (WGS) entry which is preliminary data.</text>
</comment>
<organism evidence="3 4">
    <name type="scientific">Pseudolycoriella hygida</name>
    <dbReference type="NCBI Taxonomy" id="35572"/>
    <lineage>
        <taxon>Eukaryota</taxon>
        <taxon>Metazoa</taxon>
        <taxon>Ecdysozoa</taxon>
        <taxon>Arthropoda</taxon>
        <taxon>Hexapoda</taxon>
        <taxon>Insecta</taxon>
        <taxon>Pterygota</taxon>
        <taxon>Neoptera</taxon>
        <taxon>Endopterygota</taxon>
        <taxon>Diptera</taxon>
        <taxon>Nematocera</taxon>
        <taxon>Sciaroidea</taxon>
        <taxon>Sciaridae</taxon>
        <taxon>Pseudolycoriella</taxon>
    </lineage>
</organism>
<feature type="compositionally biased region" description="Acidic residues" evidence="1">
    <location>
        <begin position="104"/>
        <end position="114"/>
    </location>
</feature>
<gene>
    <name evidence="3" type="ORF">Bhyg_06353</name>
</gene>
<dbReference type="OrthoDB" id="7776251at2759"/>
<feature type="compositionally biased region" description="Basic residues" evidence="1">
    <location>
        <begin position="118"/>
        <end position="130"/>
    </location>
</feature>
<feature type="chain" id="PRO_5040339997" evidence="2">
    <location>
        <begin position="29"/>
        <end position="262"/>
    </location>
</feature>
<proteinExistence type="predicted"/>
<feature type="signal peptide" evidence="2">
    <location>
        <begin position="1"/>
        <end position="28"/>
    </location>
</feature>
<evidence type="ECO:0000313" key="4">
    <source>
        <dbReference type="Proteomes" id="UP001151699"/>
    </source>
</evidence>
<name>A0A9Q0S1U2_9DIPT</name>
<reference evidence="3" key="1">
    <citation type="submission" date="2022-07" db="EMBL/GenBank/DDBJ databases">
        <authorList>
            <person name="Trinca V."/>
            <person name="Uliana J.V.C."/>
            <person name="Torres T.T."/>
            <person name="Ward R.J."/>
            <person name="Monesi N."/>
        </authorList>
    </citation>
    <scope>NUCLEOTIDE SEQUENCE</scope>
    <source>
        <strain evidence="3">HSMRA1968</strain>
        <tissue evidence="3">Whole embryos</tissue>
    </source>
</reference>
<evidence type="ECO:0000313" key="3">
    <source>
        <dbReference type="EMBL" id="KAJ6641414.1"/>
    </source>
</evidence>
<dbReference type="AlphaFoldDB" id="A0A9Q0S1U2"/>
<sequence>MQKMDNIQRCSMMFIILHIFCLNFGVDSLSPMAKPNFEKVQAQSHLDSIYADEPDENDENLPWLKEENISLRPIFGNYDFDEYFEEDLDNYNENTHNEGSEYSYDGDEYEEDESPLSAKKRSRFVPPSRKRTDKHVDLCPYHLREYKIHRRYAEMGFVERTNYTEKVCNHSKTSPDYNKENNRVCYAVGRTFEIGEGTHCFQRTVKREIELQRPSDHKRMIYTENYFRMGCTCGWATDELGPIEDYHYHKILNLCSAIKGKA</sequence>
<keyword evidence="4" id="KW-1185">Reference proteome</keyword>
<evidence type="ECO:0000256" key="1">
    <source>
        <dbReference type="SAM" id="MobiDB-lite"/>
    </source>
</evidence>
<keyword evidence="2" id="KW-0732">Signal</keyword>
<dbReference type="EMBL" id="WJQU01000002">
    <property type="protein sequence ID" value="KAJ6641414.1"/>
    <property type="molecule type" value="Genomic_DNA"/>
</dbReference>
<feature type="region of interest" description="Disordered" evidence="1">
    <location>
        <begin position="90"/>
        <end position="130"/>
    </location>
</feature>
<dbReference type="Proteomes" id="UP001151699">
    <property type="component" value="Chromosome B"/>
</dbReference>
<protein>
    <submittedName>
        <fullName evidence="3">Uncharacterized protein</fullName>
    </submittedName>
</protein>
<accession>A0A9Q0S1U2</accession>
<evidence type="ECO:0000256" key="2">
    <source>
        <dbReference type="SAM" id="SignalP"/>
    </source>
</evidence>